<proteinExistence type="predicted"/>
<evidence type="ECO:0000313" key="3">
    <source>
        <dbReference type="Proteomes" id="UP000270296"/>
    </source>
</evidence>
<dbReference type="WBParaSite" id="SBAD_0001306601-mRNA-1">
    <property type="protein sequence ID" value="SBAD_0001306601-mRNA-1"/>
    <property type="gene ID" value="SBAD_0001306601"/>
</dbReference>
<organism evidence="4">
    <name type="scientific">Soboliphyme baturini</name>
    <dbReference type="NCBI Taxonomy" id="241478"/>
    <lineage>
        <taxon>Eukaryota</taxon>
        <taxon>Metazoa</taxon>
        <taxon>Ecdysozoa</taxon>
        <taxon>Nematoda</taxon>
        <taxon>Enoplea</taxon>
        <taxon>Dorylaimia</taxon>
        <taxon>Dioctophymatida</taxon>
        <taxon>Dioctophymatoidea</taxon>
        <taxon>Soboliphymatidae</taxon>
        <taxon>Soboliphyme</taxon>
    </lineage>
</organism>
<dbReference type="Pfam" id="PF18028">
    <property type="entry name" value="Zmiz1_N"/>
    <property type="match status" value="1"/>
</dbReference>
<keyword evidence="3" id="KW-1185">Reference proteome</keyword>
<dbReference type="OrthoDB" id="27975at2759"/>
<dbReference type="InterPro" id="IPR040797">
    <property type="entry name" value="ZMIZ1_N"/>
</dbReference>
<protein>
    <submittedName>
        <fullName evidence="4">Zmiz1_N domain-containing protein</fullName>
    </submittedName>
</protein>
<reference evidence="2 3" key="2">
    <citation type="submission" date="2018-11" db="EMBL/GenBank/DDBJ databases">
        <authorList>
            <consortium name="Pathogen Informatics"/>
        </authorList>
    </citation>
    <scope>NUCLEOTIDE SEQUENCE [LARGE SCALE GENOMIC DNA]</scope>
</reference>
<dbReference type="Proteomes" id="UP000270296">
    <property type="component" value="Unassembled WGS sequence"/>
</dbReference>
<gene>
    <name evidence="2" type="ORF">SBAD_LOCUS12656</name>
</gene>
<dbReference type="AlphaFoldDB" id="A0A183J9V8"/>
<accession>A0A183J9V8</accession>
<sequence length="118" mass="13661">MMGTAYEQHVQKNNERLICIQQALRDPRTFTAAAKELLEWCLDPRAFQEPFEANLIACLNVVSQVSKEDGFDLNLGCRLLSICANYREKFSPRYTGKTFVLFCDALHVFVRKLLIDYH</sequence>
<evidence type="ECO:0000313" key="4">
    <source>
        <dbReference type="WBParaSite" id="SBAD_0001306601-mRNA-1"/>
    </source>
</evidence>
<evidence type="ECO:0000259" key="1">
    <source>
        <dbReference type="Pfam" id="PF18028"/>
    </source>
</evidence>
<name>A0A183J9V8_9BILA</name>
<dbReference type="EMBL" id="UZAM01018413">
    <property type="protein sequence ID" value="VDP50601.1"/>
    <property type="molecule type" value="Genomic_DNA"/>
</dbReference>
<feature type="domain" description="ZMIZ1 N-terminal" evidence="1">
    <location>
        <begin position="10"/>
        <end position="95"/>
    </location>
</feature>
<evidence type="ECO:0000313" key="2">
    <source>
        <dbReference type="EMBL" id="VDP50601.1"/>
    </source>
</evidence>
<reference evidence="4" key="1">
    <citation type="submission" date="2016-06" db="UniProtKB">
        <authorList>
            <consortium name="WormBaseParasite"/>
        </authorList>
    </citation>
    <scope>IDENTIFICATION</scope>
</reference>